<dbReference type="AlphaFoldDB" id="A0A6A6KLZ9"/>
<dbReference type="Gene3D" id="3.40.50.2000">
    <property type="entry name" value="Glycogen Phosphorylase B"/>
    <property type="match status" value="2"/>
</dbReference>
<reference evidence="2 3" key="1">
    <citation type="journal article" date="2020" name="Mol. Plant">
        <title>The Chromosome-Based Rubber Tree Genome Provides New Insights into Spurge Genome Evolution and Rubber Biosynthesis.</title>
        <authorList>
            <person name="Liu J."/>
            <person name="Shi C."/>
            <person name="Shi C.C."/>
            <person name="Li W."/>
            <person name="Zhang Q.J."/>
            <person name="Zhang Y."/>
            <person name="Li K."/>
            <person name="Lu H.F."/>
            <person name="Shi C."/>
            <person name="Zhu S.T."/>
            <person name="Xiao Z.Y."/>
            <person name="Nan H."/>
            <person name="Yue Y."/>
            <person name="Zhu X.G."/>
            <person name="Wu Y."/>
            <person name="Hong X.N."/>
            <person name="Fan G.Y."/>
            <person name="Tong Y."/>
            <person name="Zhang D."/>
            <person name="Mao C.L."/>
            <person name="Liu Y.L."/>
            <person name="Hao S.J."/>
            <person name="Liu W.Q."/>
            <person name="Lv M.Q."/>
            <person name="Zhang H.B."/>
            <person name="Liu Y."/>
            <person name="Hu-Tang G.R."/>
            <person name="Wang J.P."/>
            <person name="Wang J.H."/>
            <person name="Sun Y.H."/>
            <person name="Ni S.B."/>
            <person name="Chen W.B."/>
            <person name="Zhang X.C."/>
            <person name="Jiao Y.N."/>
            <person name="Eichler E.E."/>
            <person name="Li G.H."/>
            <person name="Liu X."/>
            <person name="Gao L.Z."/>
        </authorList>
    </citation>
    <scope>NUCLEOTIDE SEQUENCE [LARGE SCALE GENOMIC DNA]</scope>
    <source>
        <strain evidence="3">cv. GT1</strain>
        <tissue evidence="2">Leaf</tissue>
    </source>
</reference>
<evidence type="ECO:0000313" key="3">
    <source>
        <dbReference type="Proteomes" id="UP000467840"/>
    </source>
</evidence>
<dbReference type="GO" id="GO:0080043">
    <property type="term" value="F:quercetin 3-O-glucosyltransferase activity"/>
    <property type="evidence" value="ECO:0007669"/>
    <property type="project" value="TreeGrafter"/>
</dbReference>
<dbReference type="GO" id="GO:0080044">
    <property type="term" value="F:quercetin 7-O-glucosyltransferase activity"/>
    <property type="evidence" value="ECO:0007669"/>
    <property type="project" value="TreeGrafter"/>
</dbReference>
<name>A0A6A6KLZ9_HEVBR</name>
<accession>A0A6A6KLZ9</accession>
<organism evidence="2 3">
    <name type="scientific">Hevea brasiliensis</name>
    <name type="common">Para rubber tree</name>
    <name type="synonym">Siphonia brasiliensis</name>
    <dbReference type="NCBI Taxonomy" id="3981"/>
    <lineage>
        <taxon>Eukaryota</taxon>
        <taxon>Viridiplantae</taxon>
        <taxon>Streptophyta</taxon>
        <taxon>Embryophyta</taxon>
        <taxon>Tracheophyta</taxon>
        <taxon>Spermatophyta</taxon>
        <taxon>Magnoliopsida</taxon>
        <taxon>eudicotyledons</taxon>
        <taxon>Gunneridae</taxon>
        <taxon>Pentapetalae</taxon>
        <taxon>rosids</taxon>
        <taxon>fabids</taxon>
        <taxon>Malpighiales</taxon>
        <taxon>Euphorbiaceae</taxon>
        <taxon>Crotonoideae</taxon>
        <taxon>Micrandreae</taxon>
        <taxon>Hevea</taxon>
    </lineage>
</organism>
<gene>
    <name evidence="2" type="ORF">GH714_024262</name>
</gene>
<dbReference type="EMBL" id="JAAGAX010000016">
    <property type="protein sequence ID" value="KAF2289033.1"/>
    <property type="molecule type" value="Genomic_DNA"/>
</dbReference>
<dbReference type="SUPFAM" id="SSF53756">
    <property type="entry name" value="UDP-Glycosyltransferase/glycogen phosphorylase"/>
    <property type="match status" value="1"/>
</dbReference>
<comment type="caution">
    <text evidence="2">The sequence shown here is derived from an EMBL/GenBank/DDBJ whole genome shotgun (WGS) entry which is preliminary data.</text>
</comment>
<protein>
    <submittedName>
        <fullName evidence="2">Uncharacterized protein</fullName>
    </submittedName>
</protein>
<dbReference type="PANTHER" id="PTHR11926:SF1484">
    <property type="entry name" value="GLYCOSYLTRANSFERASE"/>
    <property type="match status" value="1"/>
</dbReference>
<evidence type="ECO:0000313" key="2">
    <source>
        <dbReference type="EMBL" id="KAF2289033.1"/>
    </source>
</evidence>
<sequence length="102" mass="11423">MVSTARVDRPKHQRQVYYGCLENGNRAPMGEKGVVGRDVIRDCIKEAIEGESRKEMRENAEKWRNLAKAAADEGGSSDKNIREFVGNLLHDRSYVSPCTNGV</sequence>
<dbReference type="PANTHER" id="PTHR11926">
    <property type="entry name" value="GLUCOSYL/GLUCURONOSYL TRANSFERASES"/>
    <property type="match status" value="1"/>
</dbReference>
<proteinExistence type="inferred from homology"/>
<keyword evidence="3" id="KW-1185">Reference proteome</keyword>
<comment type="similarity">
    <text evidence="1">Belongs to the UDP-glycosyltransferase family.</text>
</comment>
<evidence type="ECO:0000256" key="1">
    <source>
        <dbReference type="ARBA" id="ARBA00009995"/>
    </source>
</evidence>
<dbReference type="Proteomes" id="UP000467840">
    <property type="component" value="Chromosome 8"/>
</dbReference>